<feature type="domain" description="Ig-like" evidence="6">
    <location>
        <begin position="253"/>
        <end position="344"/>
    </location>
</feature>
<dbReference type="PANTHER" id="PTHR11640">
    <property type="entry name" value="NEPHRIN"/>
    <property type="match status" value="1"/>
</dbReference>
<organism evidence="7 8">
    <name type="scientific">Mytilus edulis</name>
    <name type="common">Blue mussel</name>
    <dbReference type="NCBI Taxonomy" id="6550"/>
    <lineage>
        <taxon>Eukaryota</taxon>
        <taxon>Metazoa</taxon>
        <taxon>Spiralia</taxon>
        <taxon>Lophotrochozoa</taxon>
        <taxon>Mollusca</taxon>
        <taxon>Bivalvia</taxon>
        <taxon>Autobranchia</taxon>
        <taxon>Pteriomorphia</taxon>
        <taxon>Mytilida</taxon>
        <taxon>Mytiloidea</taxon>
        <taxon>Mytilidae</taxon>
        <taxon>Mytilinae</taxon>
        <taxon>Mytilus</taxon>
    </lineage>
</organism>
<dbReference type="InterPro" id="IPR036734">
    <property type="entry name" value="Neur_chan_lig-bd_sf"/>
</dbReference>
<dbReference type="Gene3D" id="2.60.40.10">
    <property type="entry name" value="Immunoglobulins"/>
    <property type="match status" value="3"/>
</dbReference>
<name>A0A8S3PX44_MYTED</name>
<dbReference type="Proteomes" id="UP000683360">
    <property type="component" value="Unassembled WGS sequence"/>
</dbReference>
<dbReference type="SUPFAM" id="SSF63712">
    <property type="entry name" value="Nicotinic receptor ligand binding domain-like"/>
    <property type="match status" value="1"/>
</dbReference>
<keyword evidence="4" id="KW-0325">Glycoprotein</keyword>
<dbReference type="InterPro" id="IPR003598">
    <property type="entry name" value="Ig_sub2"/>
</dbReference>
<keyword evidence="3" id="KW-1015">Disulfide bond</keyword>
<dbReference type="GO" id="GO:0050839">
    <property type="term" value="F:cell adhesion molecule binding"/>
    <property type="evidence" value="ECO:0007669"/>
    <property type="project" value="TreeGrafter"/>
</dbReference>
<dbReference type="EMBL" id="CAJPWZ010000197">
    <property type="protein sequence ID" value="CAG2188119.1"/>
    <property type="molecule type" value="Genomic_DNA"/>
</dbReference>
<dbReference type="PANTHER" id="PTHR11640:SF155">
    <property type="entry name" value="IG-LIKE DOMAIN-CONTAINING PROTEIN"/>
    <property type="match status" value="1"/>
</dbReference>
<comment type="caution">
    <text evidence="7">The sequence shown here is derived from an EMBL/GenBank/DDBJ whole genome shotgun (WGS) entry which is preliminary data.</text>
</comment>
<dbReference type="SUPFAM" id="SSF48726">
    <property type="entry name" value="Immunoglobulin"/>
    <property type="match status" value="3"/>
</dbReference>
<dbReference type="GO" id="GO:0005230">
    <property type="term" value="F:extracellular ligand-gated monoatomic ion channel activity"/>
    <property type="evidence" value="ECO:0007669"/>
    <property type="project" value="InterPro"/>
</dbReference>
<dbReference type="Pfam" id="PF13927">
    <property type="entry name" value="Ig_3"/>
    <property type="match status" value="2"/>
</dbReference>
<dbReference type="InterPro" id="IPR006202">
    <property type="entry name" value="Neur_chan_lig-bd"/>
</dbReference>
<keyword evidence="2" id="KW-0472">Membrane</keyword>
<keyword evidence="8" id="KW-1185">Reference proteome</keyword>
<dbReference type="InterPro" id="IPR013783">
    <property type="entry name" value="Ig-like_fold"/>
</dbReference>
<feature type="domain" description="Ig-like" evidence="6">
    <location>
        <begin position="433"/>
        <end position="540"/>
    </location>
</feature>
<dbReference type="InterPro" id="IPR007110">
    <property type="entry name" value="Ig-like_dom"/>
</dbReference>
<keyword evidence="5" id="KW-0393">Immunoglobulin domain</keyword>
<dbReference type="InterPro" id="IPR051275">
    <property type="entry name" value="Cell_adhesion_signaling"/>
</dbReference>
<evidence type="ECO:0000313" key="7">
    <source>
        <dbReference type="EMBL" id="CAG2188119.1"/>
    </source>
</evidence>
<gene>
    <name evidence="7" type="ORF">MEDL_3582</name>
</gene>
<dbReference type="OrthoDB" id="6157574at2759"/>
<sequence length="757" mass="84630">MDGFHHELSEDDMILSQVLETLEDEMELRNVNIEDFFGEFPSNVLDENASGDLINTSAVSFDLGLDLDLWLQVPSENGKIQNVKDEKPKDQEQGVKPRFAEMTDNEIDTLIEDAENKNTKKTTKWAVNVYEDWKNSKIGSGLIIPNLKDLSVQDINSILGKFVVEVRKKNGEKYPAKTLYLLVTGLLRGMRSQGVSNLNFLNESDDRFLRFRQILDAQMKKLTADGYGINVKQADPISVEQEEILWDKSVFAPLAVIAPSTLYTPMTSTSVTLTCRITSGTATDIKWYKDDQQLFIALNARYSGGRVGTPSLVITNVQLRDGGKYICSGADGSVTRNTTTITLSPKATPSQPILVGPQSVTAGSSNTWTCTSTGAFPAQTLAMRIGNELFTNELATNSLFESFAGSYRVVGRLTWAPSMIHNQQIMYCDVFHPQTLNSKQTASMQLTVRSSLSITAPRTFYNPAETETVTLACIVTAGNPTGISWKHDNVNIIISGKMSGGTISNPALRISNVDMSDAGNYVCEATDGSATVRTNNIQLSPIERTVSEFDIITSILKGYNKFVRPIDPVVKVTHSLIPKEMVKFDHEMLAFDALQCITWNDPRLSWPRGQPRVSLPSSIIWLPDIVMLGQKFTKDFEDKAIIKKNGDVTYCPESMIMSKHCEGMAGNVWECEFKLVSWSYDKVMLDIFFPIGINVPSIDMSMYYEHEEYEIVSKCATRREKTYPCRVGTYPELTYTFVIRRHQSYCRNLNKNPTCNS</sequence>
<comment type="subcellular location">
    <subcellularLocation>
        <location evidence="1">Membrane</location>
        <topology evidence="1">Single-pass type I membrane protein</topology>
    </subcellularLocation>
</comment>
<evidence type="ECO:0000256" key="1">
    <source>
        <dbReference type="ARBA" id="ARBA00004479"/>
    </source>
</evidence>
<accession>A0A8S3PX44</accession>
<dbReference type="Gene3D" id="2.70.170.10">
    <property type="entry name" value="Neurotransmitter-gated ion-channel ligand-binding domain"/>
    <property type="match status" value="1"/>
</dbReference>
<evidence type="ECO:0000259" key="6">
    <source>
        <dbReference type="PROSITE" id="PS50835"/>
    </source>
</evidence>
<dbReference type="PROSITE" id="PS50835">
    <property type="entry name" value="IG_LIKE"/>
    <property type="match status" value="2"/>
</dbReference>
<dbReference type="Pfam" id="PF02931">
    <property type="entry name" value="Neur_chan_LBD"/>
    <property type="match status" value="1"/>
</dbReference>
<protein>
    <submittedName>
        <fullName evidence="7">CHRNA3</fullName>
    </submittedName>
</protein>
<evidence type="ECO:0000256" key="5">
    <source>
        <dbReference type="ARBA" id="ARBA00023319"/>
    </source>
</evidence>
<dbReference type="InterPro" id="IPR003599">
    <property type="entry name" value="Ig_sub"/>
</dbReference>
<proteinExistence type="predicted"/>
<dbReference type="GO" id="GO:0005886">
    <property type="term" value="C:plasma membrane"/>
    <property type="evidence" value="ECO:0007669"/>
    <property type="project" value="TreeGrafter"/>
</dbReference>
<evidence type="ECO:0000313" key="8">
    <source>
        <dbReference type="Proteomes" id="UP000683360"/>
    </source>
</evidence>
<dbReference type="SMART" id="SM00409">
    <property type="entry name" value="IG"/>
    <property type="match status" value="2"/>
</dbReference>
<evidence type="ECO:0000256" key="3">
    <source>
        <dbReference type="ARBA" id="ARBA00023157"/>
    </source>
</evidence>
<dbReference type="CDD" id="cd00096">
    <property type="entry name" value="Ig"/>
    <property type="match status" value="1"/>
</dbReference>
<evidence type="ECO:0000256" key="4">
    <source>
        <dbReference type="ARBA" id="ARBA00023180"/>
    </source>
</evidence>
<dbReference type="AlphaFoldDB" id="A0A8S3PX44"/>
<dbReference type="GO" id="GO:0098609">
    <property type="term" value="P:cell-cell adhesion"/>
    <property type="evidence" value="ECO:0007669"/>
    <property type="project" value="TreeGrafter"/>
</dbReference>
<dbReference type="SMART" id="SM00408">
    <property type="entry name" value="IGc2"/>
    <property type="match status" value="2"/>
</dbReference>
<dbReference type="GO" id="GO:0005911">
    <property type="term" value="C:cell-cell junction"/>
    <property type="evidence" value="ECO:0007669"/>
    <property type="project" value="TreeGrafter"/>
</dbReference>
<dbReference type="InterPro" id="IPR036179">
    <property type="entry name" value="Ig-like_dom_sf"/>
</dbReference>
<evidence type="ECO:0000256" key="2">
    <source>
        <dbReference type="ARBA" id="ARBA00023136"/>
    </source>
</evidence>
<reference evidence="7" key="1">
    <citation type="submission" date="2021-03" db="EMBL/GenBank/DDBJ databases">
        <authorList>
            <person name="Bekaert M."/>
        </authorList>
    </citation>
    <scope>NUCLEOTIDE SEQUENCE</scope>
</reference>